<evidence type="ECO:0000313" key="8">
    <source>
        <dbReference type="Proteomes" id="UP000288805"/>
    </source>
</evidence>
<dbReference type="Proteomes" id="UP000288805">
    <property type="component" value="Unassembled WGS sequence"/>
</dbReference>
<evidence type="ECO:0000256" key="5">
    <source>
        <dbReference type="ARBA" id="ARBA00023157"/>
    </source>
</evidence>
<evidence type="ECO:0000313" key="7">
    <source>
        <dbReference type="EMBL" id="RVX12302.1"/>
    </source>
</evidence>
<evidence type="ECO:0000256" key="4">
    <source>
        <dbReference type="ARBA" id="ARBA00022821"/>
    </source>
</evidence>
<dbReference type="PANTHER" id="PTHR48224:SF1">
    <property type="entry name" value="DEFENSIN-LIKE PROTEIN 270"/>
    <property type="match status" value="1"/>
</dbReference>
<comment type="caution">
    <text evidence="7">The sequence shown here is derived from an EMBL/GenBank/DDBJ whole genome shotgun (WGS) entry which is preliminary data.</text>
</comment>
<name>A0A438JTK6_VITVI</name>
<dbReference type="EMBL" id="QGNW01000028">
    <property type="protein sequence ID" value="RVX12302.1"/>
    <property type="molecule type" value="Genomic_DNA"/>
</dbReference>
<comment type="similarity">
    <text evidence="1">Belongs to the DEFL family.</text>
</comment>
<organism evidence="7 8">
    <name type="scientific">Vitis vinifera</name>
    <name type="common">Grape</name>
    <dbReference type="NCBI Taxonomy" id="29760"/>
    <lineage>
        <taxon>Eukaryota</taxon>
        <taxon>Viridiplantae</taxon>
        <taxon>Streptophyta</taxon>
        <taxon>Embryophyta</taxon>
        <taxon>Tracheophyta</taxon>
        <taxon>Spermatophyta</taxon>
        <taxon>Magnoliopsida</taxon>
        <taxon>eudicotyledons</taxon>
        <taxon>Gunneridae</taxon>
        <taxon>Pentapetalae</taxon>
        <taxon>rosids</taxon>
        <taxon>Vitales</taxon>
        <taxon>Vitaceae</taxon>
        <taxon>Viteae</taxon>
        <taxon>Vitis</taxon>
    </lineage>
</organism>
<protein>
    <submittedName>
        <fullName evidence="7">Uncharacterized protein</fullName>
    </submittedName>
</protein>
<reference evidence="7 8" key="1">
    <citation type="journal article" date="2018" name="PLoS Genet.">
        <title>Population sequencing reveals clonal diversity and ancestral inbreeding in the grapevine cultivar Chardonnay.</title>
        <authorList>
            <person name="Roach M.J."/>
            <person name="Johnson D.L."/>
            <person name="Bohlmann J."/>
            <person name="van Vuuren H.J."/>
            <person name="Jones S.J."/>
            <person name="Pretorius I.S."/>
            <person name="Schmidt S.A."/>
            <person name="Borneman A.R."/>
        </authorList>
    </citation>
    <scope>NUCLEOTIDE SEQUENCE [LARGE SCALE GENOMIC DNA]</scope>
    <source>
        <strain evidence="8">cv. Chardonnay</strain>
        <tissue evidence="7">Leaf</tissue>
    </source>
</reference>
<feature type="chain" id="PRO_5019026949" evidence="6">
    <location>
        <begin position="29"/>
        <end position="80"/>
    </location>
</feature>
<evidence type="ECO:0000256" key="2">
    <source>
        <dbReference type="ARBA" id="ARBA00022529"/>
    </source>
</evidence>
<feature type="signal peptide" evidence="6">
    <location>
        <begin position="1"/>
        <end position="28"/>
    </location>
</feature>
<evidence type="ECO:0000256" key="1">
    <source>
        <dbReference type="ARBA" id="ARBA00006722"/>
    </source>
</evidence>
<keyword evidence="5" id="KW-1015">Disulfide bond</keyword>
<dbReference type="GO" id="GO:0031640">
    <property type="term" value="P:killing of cells of another organism"/>
    <property type="evidence" value="ECO:0007669"/>
    <property type="project" value="UniProtKB-KW"/>
</dbReference>
<keyword evidence="3" id="KW-0295">Fungicide</keyword>
<keyword evidence="2" id="KW-0929">Antimicrobial</keyword>
<keyword evidence="6" id="KW-0732">Signal</keyword>
<evidence type="ECO:0000256" key="6">
    <source>
        <dbReference type="SAM" id="SignalP"/>
    </source>
</evidence>
<evidence type="ECO:0000256" key="3">
    <source>
        <dbReference type="ARBA" id="ARBA00022577"/>
    </source>
</evidence>
<dbReference type="Pfam" id="PF25052">
    <property type="entry name" value="AtDEF-like"/>
    <property type="match status" value="1"/>
</dbReference>
<keyword evidence="4" id="KW-0611">Plant defense</keyword>
<sequence length="80" mass="8371">MASSKQSTATALVLVFLIISLWFCVVGGKEAEASGCKYLQGPCKTNEECPPACVAKGYTSGALCSIDPSTRATRCCCFVP</sequence>
<accession>A0A438JTK6</accession>
<proteinExistence type="inferred from homology"/>
<gene>
    <name evidence="7" type="ORF">CK203_010719</name>
</gene>
<dbReference type="GO" id="GO:0050832">
    <property type="term" value="P:defense response to fungus"/>
    <property type="evidence" value="ECO:0007669"/>
    <property type="project" value="UniProtKB-KW"/>
</dbReference>
<dbReference type="AlphaFoldDB" id="A0A438JTK6"/>
<dbReference type="InterPro" id="IPR010851">
    <property type="entry name" value="DEFL"/>
</dbReference>
<dbReference type="PANTHER" id="PTHR48224">
    <property type="entry name" value="DEFENSIN-LIKE PROTEIN 270-RELATED"/>
    <property type="match status" value="1"/>
</dbReference>